<sequence>MHPLSKRPTRISLEQSKQSRSTVYEDPDQPAEPPKHEIPPGVLQPLSKATGYKRTRAQELLMITHELRIVQDMLNKLLMLQGQAVQRALNEVEVLVEQSGEEQPPAWSDINALRYRMVKVEARVRRLERSGR</sequence>
<protein>
    <submittedName>
        <fullName evidence="2">Uncharacterized protein</fullName>
    </submittedName>
</protein>
<evidence type="ECO:0000256" key="1">
    <source>
        <dbReference type="SAM" id="MobiDB-lite"/>
    </source>
</evidence>
<feature type="compositionally biased region" description="Polar residues" evidence="1">
    <location>
        <begin position="12"/>
        <end position="22"/>
    </location>
</feature>
<feature type="region of interest" description="Disordered" evidence="1">
    <location>
        <begin position="1"/>
        <end position="50"/>
    </location>
</feature>
<evidence type="ECO:0000313" key="2">
    <source>
        <dbReference type="EMBL" id="KAK5699827.1"/>
    </source>
</evidence>
<accession>A0AAN8A1D4</accession>
<name>A0AAN8A1D4_9PEZI</name>
<gene>
    <name evidence="2" type="ORF">LTR97_005958</name>
</gene>
<dbReference type="Proteomes" id="UP001310594">
    <property type="component" value="Unassembled WGS sequence"/>
</dbReference>
<comment type="caution">
    <text evidence="2">The sequence shown here is derived from an EMBL/GenBank/DDBJ whole genome shotgun (WGS) entry which is preliminary data.</text>
</comment>
<organism evidence="2 3">
    <name type="scientific">Elasticomyces elasticus</name>
    <dbReference type="NCBI Taxonomy" id="574655"/>
    <lineage>
        <taxon>Eukaryota</taxon>
        <taxon>Fungi</taxon>
        <taxon>Dikarya</taxon>
        <taxon>Ascomycota</taxon>
        <taxon>Pezizomycotina</taxon>
        <taxon>Dothideomycetes</taxon>
        <taxon>Dothideomycetidae</taxon>
        <taxon>Mycosphaerellales</taxon>
        <taxon>Teratosphaeriaceae</taxon>
        <taxon>Elasticomyces</taxon>
    </lineage>
</organism>
<dbReference type="AlphaFoldDB" id="A0AAN8A1D4"/>
<dbReference type="EMBL" id="JAVRQU010000008">
    <property type="protein sequence ID" value="KAK5699827.1"/>
    <property type="molecule type" value="Genomic_DNA"/>
</dbReference>
<evidence type="ECO:0000313" key="3">
    <source>
        <dbReference type="Proteomes" id="UP001310594"/>
    </source>
</evidence>
<reference evidence="2" key="1">
    <citation type="submission" date="2023-08" db="EMBL/GenBank/DDBJ databases">
        <title>Black Yeasts Isolated from many extreme environments.</title>
        <authorList>
            <person name="Coleine C."/>
            <person name="Stajich J.E."/>
            <person name="Selbmann L."/>
        </authorList>
    </citation>
    <scope>NUCLEOTIDE SEQUENCE</scope>
    <source>
        <strain evidence="2">CCFEE 5810</strain>
    </source>
</reference>
<proteinExistence type="predicted"/>